<evidence type="ECO:0000313" key="5">
    <source>
        <dbReference type="Proteomes" id="UP000707731"/>
    </source>
</evidence>
<sequence length="343" mass="36610">MKRIVVSRYGGPEVLSVVEEDEPSPGPGEVCVRVLAAGVSFTDTLLRAGTYPGGPKPPFTPGYEFAGVVERVGTGCSTLKPGDHVAALVVWGGYAEMVCVRESWAIEVPADIDPAVLVSVIFPYMTAYQLIHRAARARPGETALYHGAAGRVGVALLELAAPAGLQVYGTAATADCELVERLGGIPIDYTTEDFLTRVRASSGGGVDTAFDGIGGSLSFRSYRALRRGGRLVLFGHYSTIAQGRRSWRGLTEFYGSGAAAMLAGLLSPSRRVTTYRIAKLRDRHPDWFHADLSELIRLLREGRIHPEVAERVPLTDGRHAHELLASRASAGKIVLVPQSSGGS</sequence>
<dbReference type="Gene3D" id="3.90.180.10">
    <property type="entry name" value="Medium-chain alcohol dehydrogenases, catalytic domain"/>
    <property type="match status" value="1"/>
</dbReference>
<dbReference type="PANTHER" id="PTHR48106">
    <property type="entry name" value="QUINONE OXIDOREDUCTASE PIG3-RELATED"/>
    <property type="match status" value="1"/>
</dbReference>
<evidence type="ECO:0000256" key="2">
    <source>
        <dbReference type="ARBA" id="ARBA00023002"/>
    </source>
</evidence>
<comment type="caution">
    <text evidence="4">The sequence shown here is derived from an EMBL/GenBank/DDBJ whole genome shotgun (WGS) entry which is preliminary data.</text>
</comment>
<keyword evidence="5" id="KW-1185">Reference proteome</keyword>
<gene>
    <name evidence="4" type="ORF">IU449_04090</name>
</gene>
<dbReference type="Pfam" id="PF08240">
    <property type="entry name" value="ADH_N"/>
    <property type="match status" value="1"/>
</dbReference>
<protein>
    <submittedName>
        <fullName evidence="4">Zinc-binding dehydrogenase</fullName>
    </submittedName>
</protein>
<keyword evidence="2" id="KW-0560">Oxidoreductase</keyword>
<dbReference type="RefSeq" id="WP_195000602.1">
    <property type="nucleotide sequence ID" value="NZ_JADLQN010000001.1"/>
</dbReference>
<reference evidence="4 5" key="1">
    <citation type="submission" date="2020-10" db="EMBL/GenBank/DDBJ databases">
        <title>Identification of Nocardia species via Next-generation sequencing and recognition of intraspecies genetic diversity.</title>
        <authorList>
            <person name="Li P."/>
            <person name="Li P."/>
            <person name="Lu B."/>
        </authorList>
    </citation>
    <scope>NUCLEOTIDE SEQUENCE [LARGE SCALE GENOMIC DNA]</scope>
    <source>
        <strain evidence="4 5">BJ06-0143</strain>
    </source>
</reference>
<dbReference type="Pfam" id="PF13602">
    <property type="entry name" value="ADH_zinc_N_2"/>
    <property type="match status" value="1"/>
</dbReference>
<organism evidence="4 5">
    <name type="scientific">Nocardia higoensis</name>
    <dbReference type="NCBI Taxonomy" id="228599"/>
    <lineage>
        <taxon>Bacteria</taxon>
        <taxon>Bacillati</taxon>
        <taxon>Actinomycetota</taxon>
        <taxon>Actinomycetes</taxon>
        <taxon>Mycobacteriales</taxon>
        <taxon>Nocardiaceae</taxon>
        <taxon>Nocardia</taxon>
    </lineage>
</organism>
<dbReference type="Proteomes" id="UP000707731">
    <property type="component" value="Unassembled WGS sequence"/>
</dbReference>
<evidence type="ECO:0000256" key="1">
    <source>
        <dbReference type="ARBA" id="ARBA00022857"/>
    </source>
</evidence>
<dbReference type="InterPro" id="IPR011032">
    <property type="entry name" value="GroES-like_sf"/>
</dbReference>
<dbReference type="InterPro" id="IPR036291">
    <property type="entry name" value="NAD(P)-bd_dom_sf"/>
</dbReference>
<accession>A0ABS0D5K4</accession>
<name>A0ABS0D5K4_9NOCA</name>
<dbReference type="InterPro" id="IPR020843">
    <property type="entry name" value="ER"/>
</dbReference>
<feature type="domain" description="Enoyl reductase (ER)" evidence="3">
    <location>
        <begin position="10"/>
        <end position="335"/>
    </location>
</feature>
<dbReference type="Gene3D" id="3.40.50.720">
    <property type="entry name" value="NAD(P)-binding Rossmann-like Domain"/>
    <property type="match status" value="1"/>
</dbReference>
<dbReference type="SUPFAM" id="SSF51735">
    <property type="entry name" value="NAD(P)-binding Rossmann-fold domains"/>
    <property type="match status" value="1"/>
</dbReference>
<dbReference type="EMBL" id="JADLQN010000001">
    <property type="protein sequence ID" value="MBF6353736.1"/>
    <property type="molecule type" value="Genomic_DNA"/>
</dbReference>
<evidence type="ECO:0000259" key="3">
    <source>
        <dbReference type="SMART" id="SM00829"/>
    </source>
</evidence>
<dbReference type="InterPro" id="IPR013154">
    <property type="entry name" value="ADH-like_N"/>
</dbReference>
<keyword evidence="1" id="KW-0521">NADP</keyword>
<evidence type="ECO:0000313" key="4">
    <source>
        <dbReference type="EMBL" id="MBF6353736.1"/>
    </source>
</evidence>
<dbReference type="CDD" id="cd08273">
    <property type="entry name" value="MDR8"/>
    <property type="match status" value="1"/>
</dbReference>
<proteinExistence type="predicted"/>
<dbReference type="SUPFAM" id="SSF50129">
    <property type="entry name" value="GroES-like"/>
    <property type="match status" value="1"/>
</dbReference>
<dbReference type="SMART" id="SM00829">
    <property type="entry name" value="PKS_ER"/>
    <property type="match status" value="1"/>
</dbReference>